<name>A0ABS5JH18_9GAMM</name>
<dbReference type="RefSeq" id="WP_072927020.1">
    <property type="nucleotide sequence ID" value="NZ_FQXW01000002.1"/>
</dbReference>
<dbReference type="InterPro" id="IPR025121">
    <property type="entry name" value="GTPase_HflX_N"/>
</dbReference>
<dbReference type="InterPro" id="IPR030394">
    <property type="entry name" value="G_HFLX_dom"/>
</dbReference>
<dbReference type="Gene3D" id="3.40.50.11060">
    <property type="entry name" value="GTPase HflX, N-terminal domain"/>
    <property type="match status" value="1"/>
</dbReference>
<dbReference type="PROSITE" id="PS51705">
    <property type="entry name" value="G_HFLX"/>
    <property type="match status" value="1"/>
</dbReference>
<proteinExistence type="inferred from homology"/>
<dbReference type="Pfam" id="PF13167">
    <property type="entry name" value="GTP-bdg_N"/>
    <property type="match status" value="1"/>
</dbReference>
<dbReference type="HAMAP" id="MF_00900">
    <property type="entry name" value="GTPase_HflX"/>
    <property type="match status" value="1"/>
</dbReference>
<dbReference type="Gene3D" id="6.10.250.2860">
    <property type="match status" value="1"/>
</dbReference>
<organism evidence="7 8">
    <name type="scientific">Nissabacter archeti</name>
    <dbReference type="NCBI Taxonomy" id="1917880"/>
    <lineage>
        <taxon>Bacteria</taxon>
        <taxon>Pseudomonadati</taxon>
        <taxon>Pseudomonadota</taxon>
        <taxon>Gammaproteobacteria</taxon>
        <taxon>Enterobacterales</taxon>
        <taxon>Yersiniaceae</taxon>
        <taxon>Nissabacter</taxon>
    </lineage>
</organism>
<keyword evidence="8" id="KW-1185">Reference proteome</keyword>
<dbReference type="Gene3D" id="3.40.50.300">
    <property type="entry name" value="P-loop containing nucleotide triphosphate hydrolases"/>
    <property type="match status" value="1"/>
</dbReference>
<keyword evidence="4 5" id="KW-0342">GTP-binding</keyword>
<dbReference type="NCBIfam" id="NF008280">
    <property type="entry name" value="PRK11058.1"/>
    <property type="match status" value="1"/>
</dbReference>
<dbReference type="PANTHER" id="PTHR10229:SF0">
    <property type="entry name" value="GTP-BINDING PROTEIN 6-RELATED"/>
    <property type="match status" value="1"/>
</dbReference>
<dbReference type="InterPro" id="IPR042108">
    <property type="entry name" value="GTPase_HflX_N_sf"/>
</dbReference>
<comment type="subcellular location">
    <subcellularLocation>
        <location evidence="5">Cytoplasm</location>
    </subcellularLocation>
    <text evidence="5">May associate with membranes.</text>
</comment>
<gene>
    <name evidence="5 7" type="primary">hflX</name>
    <name evidence="7" type="ORF">JK232_10020</name>
</gene>
<dbReference type="SUPFAM" id="SSF52540">
    <property type="entry name" value="P-loop containing nucleoside triphosphate hydrolases"/>
    <property type="match status" value="1"/>
</dbReference>
<sequence>MFDRYEAGEQAVLVHIYFSQDKDTENLSEFEALVSSAGVESLQVITGTRKAPHPKYFVGEGKAEEIADAVKATGASVVLFDHALSPAQERNLEALCQCRVIDRTGLILDIFAQRARTHEGKLQVELAQLRHIATRLVRGWTHLERQKGGIGLRGPGETQLETDRRLLRDRIRLILNRLERVEKQREQGRRARTRADVPTVSLVGYTNAGKSTLFNRVTSAGVYAADQLFATLDPTLRRISLADVGDTVMADTVGFIRHLPHDLVAAFKATLQETRQATLLLHVVDAADIRMDENIDAVNTVLAEIEADDIPVLLVMNKIDMLDEFTPRIDRNDENLPVRVWLSAQTGEGIPLLLQALTERLSGEITQVELRLPPQAGRLRSRFYQLQAIEKEWNEEDGSMGLVVRMPIVDWRRLCKQEQELTGYVV</sequence>
<reference evidence="8" key="2">
    <citation type="submission" date="2023-07" db="EMBL/GenBank/DDBJ databases">
        <title>Genome-inferred correspondence between phylogeny and metabolic traits in the wild Drosophila gut microbiome.</title>
        <authorList>
            <person name="Bueno E."/>
            <person name="Blow F."/>
            <person name="Douglas A.E."/>
        </authorList>
    </citation>
    <scope>NUCLEOTIDE SEQUENCE [LARGE SCALE GENOMIC DNA]</scope>
    <source>
        <strain evidence="8">JGM97</strain>
    </source>
</reference>
<dbReference type="PRINTS" id="PR00326">
    <property type="entry name" value="GTP1OBG"/>
</dbReference>
<dbReference type="InterPro" id="IPR027417">
    <property type="entry name" value="P-loop_NTPase"/>
</dbReference>
<feature type="domain" description="Hflx-type G" evidence="6">
    <location>
        <begin position="198"/>
        <end position="365"/>
    </location>
</feature>
<dbReference type="InterPro" id="IPR006073">
    <property type="entry name" value="GTP-bd"/>
</dbReference>
<reference evidence="7 8" key="1">
    <citation type="submission" date="2020-12" db="EMBL/GenBank/DDBJ databases">
        <authorList>
            <person name="Mcmullen J.G."/>
        </authorList>
    </citation>
    <scope>NUCLEOTIDE SEQUENCE [LARGE SCALE GENOMIC DNA]</scope>
    <source>
        <strain evidence="7 8">JGM97</strain>
    </source>
</reference>
<dbReference type="Pfam" id="PF19275">
    <property type="entry name" value="HflX_C"/>
    <property type="match status" value="1"/>
</dbReference>
<evidence type="ECO:0000256" key="4">
    <source>
        <dbReference type="ARBA" id="ARBA00023134"/>
    </source>
</evidence>
<evidence type="ECO:0000256" key="5">
    <source>
        <dbReference type="HAMAP-Rule" id="MF_00900"/>
    </source>
</evidence>
<comment type="caution">
    <text evidence="7">The sequence shown here is derived from an EMBL/GenBank/DDBJ whole genome shotgun (WGS) entry which is preliminary data.</text>
</comment>
<dbReference type="NCBIfam" id="TIGR03156">
    <property type="entry name" value="GTP_HflX"/>
    <property type="match status" value="1"/>
</dbReference>
<evidence type="ECO:0000256" key="1">
    <source>
        <dbReference type="ARBA" id="ARBA00022723"/>
    </source>
</evidence>
<dbReference type="SUPFAM" id="SSF54980">
    <property type="entry name" value="EF-G C-terminal domain-like"/>
    <property type="match status" value="1"/>
</dbReference>
<keyword evidence="3" id="KW-0460">Magnesium</keyword>
<dbReference type="PIRSF" id="PIRSF006809">
    <property type="entry name" value="GTP-binding_hflX_prd"/>
    <property type="match status" value="1"/>
</dbReference>
<evidence type="ECO:0000256" key="3">
    <source>
        <dbReference type="ARBA" id="ARBA00022842"/>
    </source>
</evidence>
<keyword evidence="2 5" id="KW-0547">Nucleotide-binding</keyword>
<dbReference type="CDD" id="cd01878">
    <property type="entry name" value="HflX"/>
    <property type="match status" value="1"/>
</dbReference>
<comment type="subunit">
    <text evidence="5">Monomer. Associates with the 50S ribosomal subunit.</text>
</comment>
<dbReference type="Pfam" id="PF16360">
    <property type="entry name" value="GTP-bdg_M"/>
    <property type="match status" value="1"/>
</dbReference>
<comment type="function">
    <text evidence="5">GTPase that associates with the 50S ribosomal subunit and may have a role during protein synthesis or ribosome biogenesis.</text>
</comment>
<dbReference type="InterPro" id="IPR045498">
    <property type="entry name" value="HflX_C"/>
</dbReference>
<evidence type="ECO:0000256" key="2">
    <source>
        <dbReference type="ARBA" id="ARBA00022741"/>
    </source>
</evidence>
<accession>A0ABS5JH18</accession>
<keyword evidence="1" id="KW-0479">Metal-binding</keyword>
<evidence type="ECO:0000313" key="8">
    <source>
        <dbReference type="Proteomes" id="UP000680634"/>
    </source>
</evidence>
<dbReference type="PANTHER" id="PTHR10229">
    <property type="entry name" value="GTP-BINDING PROTEIN HFLX"/>
    <property type="match status" value="1"/>
</dbReference>
<comment type="similarity">
    <text evidence="5">Belongs to the TRAFAC class OBG-HflX-like GTPase superfamily. HflX GTPase family.</text>
</comment>
<dbReference type="InterPro" id="IPR035647">
    <property type="entry name" value="EFG_III/V"/>
</dbReference>
<dbReference type="EMBL" id="JAERKB010000006">
    <property type="protein sequence ID" value="MBS0969232.1"/>
    <property type="molecule type" value="Genomic_DNA"/>
</dbReference>
<keyword evidence="5" id="KW-0963">Cytoplasm</keyword>
<evidence type="ECO:0000259" key="6">
    <source>
        <dbReference type="PROSITE" id="PS51705"/>
    </source>
</evidence>
<dbReference type="Pfam" id="PF01926">
    <property type="entry name" value="MMR_HSR1"/>
    <property type="match status" value="1"/>
</dbReference>
<evidence type="ECO:0000313" key="7">
    <source>
        <dbReference type="EMBL" id="MBS0969232.1"/>
    </source>
</evidence>
<dbReference type="InterPro" id="IPR016496">
    <property type="entry name" value="GTPase_HflX"/>
</dbReference>
<dbReference type="Proteomes" id="UP000680634">
    <property type="component" value="Unassembled WGS sequence"/>
</dbReference>
<dbReference type="InterPro" id="IPR032305">
    <property type="entry name" value="GTP-bd_M"/>
</dbReference>
<protein>
    <recommendedName>
        <fullName evidence="5">GTPase HflX</fullName>
    </recommendedName>
    <alternativeName>
        <fullName evidence="5">GTP-binding protein HflX</fullName>
    </alternativeName>
</protein>